<dbReference type="PANTHER" id="PTHR43289:SF34">
    <property type="entry name" value="SERINE_THREONINE-PROTEIN KINASE YBDM-RELATED"/>
    <property type="match status" value="1"/>
</dbReference>
<feature type="region of interest" description="Disordered" evidence="6">
    <location>
        <begin position="305"/>
        <end position="357"/>
    </location>
</feature>
<dbReference type="GO" id="GO:0004674">
    <property type="term" value="F:protein serine/threonine kinase activity"/>
    <property type="evidence" value="ECO:0007669"/>
    <property type="project" value="UniProtKB-KW"/>
</dbReference>
<feature type="domain" description="Protein kinase" evidence="8">
    <location>
        <begin position="15"/>
        <end position="273"/>
    </location>
</feature>
<dbReference type="PROSITE" id="PS50011">
    <property type="entry name" value="PROTEIN_KINASE_DOM"/>
    <property type="match status" value="1"/>
</dbReference>
<keyword evidence="7" id="KW-1133">Transmembrane helix</keyword>
<dbReference type="EMBL" id="SZNQ01000001">
    <property type="protein sequence ID" value="TKT04381.1"/>
    <property type="molecule type" value="Genomic_DNA"/>
</dbReference>
<dbReference type="InterPro" id="IPR000719">
    <property type="entry name" value="Prot_kinase_dom"/>
</dbReference>
<feature type="region of interest" description="Disordered" evidence="6">
    <location>
        <begin position="388"/>
        <end position="415"/>
    </location>
</feature>
<evidence type="ECO:0000256" key="4">
    <source>
        <dbReference type="ARBA" id="ARBA00022840"/>
    </source>
</evidence>
<dbReference type="InterPro" id="IPR017441">
    <property type="entry name" value="Protein_kinase_ATP_BS"/>
</dbReference>
<sequence>MRPLEPGDPHAVGGYPLLARLGAGGMGQVYLSRTPAGRPLALKTIRPDLAADPDFGPRFAREIRNSDRVRTPWTASVVDFSPPGGHPQWLAVEYVTAPSLADWVTAYGPLPPAAVRALAAELAAALAAVHACDLAHRDVKPSNVLPARERPVLIDFGIARAADESRHTRTGGVVGSPGYLAPEQASHGAAGPSGDLFSLGAVLAYAATGRGPFEHPGEQVSAASLLYRIVHEEPRLDGVPEDLLPVVRRCLAKDPGQRPTTAELTALWPRPGRGTGAGWEDALPPGLTADLDARAAEVARLCAPPSPPARAVPPLPPAHAAPPLPPTHTAPSFATSPAPSGTWPPTPVPPAGPPPARRSRGALLWSAAGVVTAVAVATVLWVNLLGPDDGDDARNDDVTSAPASGSTPGSASAALSTAWAGTWTGEGTGNPDADGRLQPRTSSFRVTLTLHTAARGELAGKQVSNVSEVGTGREVGCTEALEVREVHGSTATFEAVTSHPTDRSAPGLSCPTGNVYVVRLTGDDTMTLGEEGAQAAGAPSALRRTPTS</sequence>
<gene>
    <name evidence="9" type="ORF">E4U91_33015</name>
</gene>
<feature type="transmembrane region" description="Helical" evidence="7">
    <location>
        <begin position="363"/>
        <end position="385"/>
    </location>
</feature>
<dbReference type="Proteomes" id="UP000305929">
    <property type="component" value="Unassembled WGS sequence"/>
</dbReference>
<dbReference type="InterPro" id="IPR011009">
    <property type="entry name" value="Kinase-like_dom_sf"/>
</dbReference>
<dbReference type="GO" id="GO:0005524">
    <property type="term" value="F:ATP binding"/>
    <property type="evidence" value="ECO:0007669"/>
    <property type="project" value="UniProtKB-UniRule"/>
</dbReference>
<feature type="compositionally biased region" description="Low complexity" evidence="6">
    <location>
        <begin position="329"/>
        <end position="341"/>
    </location>
</feature>
<evidence type="ECO:0000256" key="7">
    <source>
        <dbReference type="SAM" id="Phobius"/>
    </source>
</evidence>
<keyword evidence="10" id="KW-1185">Reference proteome</keyword>
<dbReference type="Gene3D" id="3.30.200.20">
    <property type="entry name" value="Phosphorylase Kinase, domain 1"/>
    <property type="match status" value="1"/>
</dbReference>
<protein>
    <submittedName>
        <fullName evidence="9">Serine/threonine protein kinase</fullName>
    </submittedName>
</protein>
<dbReference type="PROSITE" id="PS00107">
    <property type="entry name" value="PROTEIN_KINASE_ATP"/>
    <property type="match status" value="1"/>
</dbReference>
<name>A0A4U5WSH0_STRLS</name>
<feature type="compositionally biased region" description="Pro residues" evidence="6">
    <location>
        <begin position="305"/>
        <end position="328"/>
    </location>
</feature>
<dbReference type="SUPFAM" id="SSF56112">
    <property type="entry name" value="Protein kinase-like (PK-like)"/>
    <property type="match status" value="1"/>
</dbReference>
<dbReference type="RefSeq" id="WP_137310207.1">
    <property type="nucleotide sequence ID" value="NZ_SZNQ01000001.1"/>
</dbReference>
<proteinExistence type="predicted"/>
<reference evidence="9 10" key="1">
    <citation type="submission" date="2019-04" db="EMBL/GenBank/DDBJ databases">
        <title>Streptomyces lasaliensis sp. nov., an Actinomycete isolated from soil which produces the polyether antibiotic lasalocid.</title>
        <authorList>
            <person name="Erwin G."/>
            <person name="Haber C."/>
        </authorList>
    </citation>
    <scope>NUCLEOTIDE SEQUENCE [LARGE SCALE GENOMIC DNA]</scope>
    <source>
        <strain evidence="9 10">X-537</strain>
    </source>
</reference>
<keyword evidence="7" id="KW-0472">Membrane</keyword>
<comment type="caution">
    <text evidence="9">The sequence shown here is derived from an EMBL/GenBank/DDBJ whole genome shotgun (WGS) entry which is preliminary data.</text>
</comment>
<dbReference type="CDD" id="cd14014">
    <property type="entry name" value="STKc_PknB_like"/>
    <property type="match status" value="1"/>
</dbReference>
<organism evidence="9 10">
    <name type="scientific">Streptomyces lasalocidi</name>
    <name type="common">Streptomyces lasaliensis</name>
    <dbReference type="NCBI Taxonomy" id="324833"/>
    <lineage>
        <taxon>Bacteria</taxon>
        <taxon>Bacillati</taxon>
        <taxon>Actinomycetota</taxon>
        <taxon>Actinomycetes</taxon>
        <taxon>Kitasatosporales</taxon>
        <taxon>Streptomycetaceae</taxon>
        <taxon>Streptomyces</taxon>
    </lineage>
</organism>
<keyword evidence="3 9" id="KW-0418">Kinase</keyword>
<dbReference type="SMART" id="SM00220">
    <property type="entry name" value="S_TKc"/>
    <property type="match status" value="1"/>
</dbReference>
<evidence type="ECO:0000313" key="9">
    <source>
        <dbReference type="EMBL" id="TKT04381.1"/>
    </source>
</evidence>
<keyword evidence="2 5" id="KW-0547">Nucleotide-binding</keyword>
<feature type="region of interest" description="Disordered" evidence="6">
    <location>
        <begin position="529"/>
        <end position="548"/>
    </location>
</feature>
<feature type="compositionally biased region" description="Pro residues" evidence="6">
    <location>
        <begin position="342"/>
        <end position="356"/>
    </location>
</feature>
<dbReference type="OrthoDB" id="4330169at2"/>
<evidence type="ECO:0000313" key="10">
    <source>
        <dbReference type="Proteomes" id="UP000305929"/>
    </source>
</evidence>
<keyword evidence="4 5" id="KW-0067">ATP-binding</keyword>
<evidence type="ECO:0000256" key="5">
    <source>
        <dbReference type="PROSITE-ProRule" id="PRU10141"/>
    </source>
</evidence>
<dbReference type="Gene3D" id="1.10.510.10">
    <property type="entry name" value="Transferase(Phosphotransferase) domain 1"/>
    <property type="match status" value="1"/>
</dbReference>
<keyword evidence="9" id="KW-0723">Serine/threonine-protein kinase</keyword>
<accession>A0A4U5WSH0</accession>
<dbReference type="AlphaFoldDB" id="A0A4U5WSH0"/>
<evidence type="ECO:0000256" key="3">
    <source>
        <dbReference type="ARBA" id="ARBA00022777"/>
    </source>
</evidence>
<dbReference type="Pfam" id="PF00069">
    <property type="entry name" value="Pkinase"/>
    <property type="match status" value="1"/>
</dbReference>
<evidence type="ECO:0000259" key="8">
    <source>
        <dbReference type="PROSITE" id="PS50011"/>
    </source>
</evidence>
<evidence type="ECO:0000256" key="1">
    <source>
        <dbReference type="ARBA" id="ARBA00022679"/>
    </source>
</evidence>
<evidence type="ECO:0000256" key="6">
    <source>
        <dbReference type="SAM" id="MobiDB-lite"/>
    </source>
</evidence>
<dbReference type="PANTHER" id="PTHR43289">
    <property type="entry name" value="MITOGEN-ACTIVATED PROTEIN KINASE KINASE KINASE 20-RELATED"/>
    <property type="match status" value="1"/>
</dbReference>
<keyword evidence="7" id="KW-0812">Transmembrane</keyword>
<keyword evidence="1" id="KW-0808">Transferase</keyword>
<feature type="binding site" evidence="5">
    <location>
        <position position="43"/>
    </location>
    <ligand>
        <name>ATP</name>
        <dbReference type="ChEBI" id="CHEBI:30616"/>
    </ligand>
</feature>
<feature type="compositionally biased region" description="Low complexity" evidence="6">
    <location>
        <begin position="399"/>
        <end position="415"/>
    </location>
</feature>
<evidence type="ECO:0000256" key="2">
    <source>
        <dbReference type="ARBA" id="ARBA00022741"/>
    </source>
</evidence>